<comment type="caution">
    <text evidence="1">The sequence shown here is derived from an EMBL/GenBank/DDBJ whole genome shotgun (WGS) entry which is preliminary data.</text>
</comment>
<accession>A0A016S1Y2</accession>
<name>A0A016S1Y2_9BILA</name>
<dbReference type="AlphaFoldDB" id="A0A016S1Y2"/>
<evidence type="ECO:0000313" key="1">
    <source>
        <dbReference type="EMBL" id="EYB84342.1"/>
    </source>
</evidence>
<reference evidence="2" key="1">
    <citation type="journal article" date="2015" name="Nat. Genet.">
        <title>The genome and transcriptome of the zoonotic hookworm Ancylostoma ceylanicum identify infection-specific gene families.</title>
        <authorList>
            <person name="Schwarz E.M."/>
            <person name="Hu Y."/>
            <person name="Antoshechkin I."/>
            <person name="Miller M.M."/>
            <person name="Sternberg P.W."/>
            <person name="Aroian R.V."/>
        </authorList>
    </citation>
    <scope>NUCLEOTIDE SEQUENCE</scope>
    <source>
        <strain evidence="2">HY135</strain>
    </source>
</reference>
<protein>
    <submittedName>
        <fullName evidence="1">Uncharacterized protein</fullName>
    </submittedName>
</protein>
<dbReference type="Proteomes" id="UP000024635">
    <property type="component" value="Unassembled WGS sequence"/>
</dbReference>
<proteinExistence type="predicted"/>
<dbReference type="EMBL" id="JARK01001654">
    <property type="protein sequence ID" value="EYB84342.1"/>
    <property type="molecule type" value="Genomic_DNA"/>
</dbReference>
<sequence length="66" mass="7799">MDHDRDYCRRYRLLNHSAPSAYATHGRRAPNCIGARFFPNSKFSHGNFSKPKKCFDEQSVDEMYRN</sequence>
<keyword evidence="2" id="KW-1185">Reference proteome</keyword>
<evidence type="ECO:0000313" key="2">
    <source>
        <dbReference type="Proteomes" id="UP000024635"/>
    </source>
</evidence>
<organism evidence="1 2">
    <name type="scientific">Ancylostoma ceylanicum</name>
    <dbReference type="NCBI Taxonomy" id="53326"/>
    <lineage>
        <taxon>Eukaryota</taxon>
        <taxon>Metazoa</taxon>
        <taxon>Ecdysozoa</taxon>
        <taxon>Nematoda</taxon>
        <taxon>Chromadorea</taxon>
        <taxon>Rhabditida</taxon>
        <taxon>Rhabditina</taxon>
        <taxon>Rhabditomorpha</taxon>
        <taxon>Strongyloidea</taxon>
        <taxon>Ancylostomatidae</taxon>
        <taxon>Ancylostomatinae</taxon>
        <taxon>Ancylostoma</taxon>
    </lineage>
</organism>
<gene>
    <name evidence="1" type="primary">Acey_s0318.g2350</name>
    <name evidence="1" type="ORF">Y032_0318g2350</name>
</gene>